<evidence type="ECO:0000313" key="2">
    <source>
        <dbReference type="Proteomes" id="UP001151760"/>
    </source>
</evidence>
<name>A0ABQ4XSI4_9ASTR</name>
<dbReference type="EMBL" id="BQNB010009769">
    <property type="protein sequence ID" value="GJS68141.1"/>
    <property type="molecule type" value="Genomic_DNA"/>
</dbReference>
<protein>
    <submittedName>
        <fullName evidence="1">Uncharacterized protein</fullName>
    </submittedName>
</protein>
<keyword evidence="2" id="KW-1185">Reference proteome</keyword>
<reference evidence="1" key="1">
    <citation type="journal article" date="2022" name="Int. J. Mol. Sci.">
        <title>Draft Genome of Tanacetum Coccineum: Genomic Comparison of Closely Related Tanacetum-Family Plants.</title>
        <authorList>
            <person name="Yamashiro T."/>
            <person name="Shiraishi A."/>
            <person name="Nakayama K."/>
            <person name="Satake H."/>
        </authorList>
    </citation>
    <scope>NUCLEOTIDE SEQUENCE</scope>
</reference>
<organism evidence="1 2">
    <name type="scientific">Tanacetum coccineum</name>
    <dbReference type="NCBI Taxonomy" id="301880"/>
    <lineage>
        <taxon>Eukaryota</taxon>
        <taxon>Viridiplantae</taxon>
        <taxon>Streptophyta</taxon>
        <taxon>Embryophyta</taxon>
        <taxon>Tracheophyta</taxon>
        <taxon>Spermatophyta</taxon>
        <taxon>Magnoliopsida</taxon>
        <taxon>eudicotyledons</taxon>
        <taxon>Gunneridae</taxon>
        <taxon>Pentapetalae</taxon>
        <taxon>asterids</taxon>
        <taxon>campanulids</taxon>
        <taxon>Asterales</taxon>
        <taxon>Asteraceae</taxon>
        <taxon>Asteroideae</taxon>
        <taxon>Anthemideae</taxon>
        <taxon>Anthemidinae</taxon>
        <taxon>Tanacetum</taxon>
    </lineage>
</organism>
<accession>A0ABQ4XSI4</accession>
<sequence length="462" mass="54066">MNSELKASKLKRTCINLQAEVFKKQNITDVPDVTKNESIKREKEFKVQQLILRYNIRKSLARKGLQKNKSESARSDTKEDVEAYMDERVDEPSSEEFQIGSITQGSAPPAKIIKWQILKTGKKGAYQIIREDHTDVVYVNFPGLLNDLTRYDLKELYRLMMLKYGDSMLEEEYERVLWGDLKTMFDPPSTEDAIWSLTHQQKEAHNEDTQRNLKFTSEDQVRGGLLGIIVNRLKSGSYRVKSENKFEGENTQLSFNHLTIPQARDQQHQPDGIRSKRHHIVPYRELKCVPVALVARFGVISKSMDRIFISHGDIQSVSSDTRPPMLDRADGTSKNYKIFSEMLDDFDRQDVIDLHRLVNERYEITSPEGYDLLLWGDLKTLFEPNKEDEIWKNQQDYNLISWRLFDSCRVHVLLINTGVAIYMMIEKKYPLTQEMLSRMLNRRLEVDYESEMAFEILRFTRS</sequence>
<evidence type="ECO:0000313" key="1">
    <source>
        <dbReference type="EMBL" id="GJS68141.1"/>
    </source>
</evidence>
<dbReference type="Proteomes" id="UP001151760">
    <property type="component" value="Unassembled WGS sequence"/>
</dbReference>
<proteinExistence type="predicted"/>
<gene>
    <name evidence="1" type="ORF">Tco_0682706</name>
</gene>
<reference evidence="1" key="2">
    <citation type="submission" date="2022-01" db="EMBL/GenBank/DDBJ databases">
        <authorList>
            <person name="Yamashiro T."/>
            <person name="Shiraishi A."/>
            <person name="Satake H."/>
            <person name="Nakayama K."/>
        </authorList>
    </citation>
    <scope>NUCLEOTIDE SEQUENCE</scope>
</reference>
<comment type="caution">
    <text evidence="1">The sequence shown here is derived from an EMBL/GenBank/DDBJ whole genome shotgun (WGS) entry which is preliminary data.</text>
</comment>